<organism evidence="2 3">
    <name type="scientific">Cephalotus follicularis</name>
    <name type="common">Albany pitcher plant</name>
    <dbReference type="NCBI Taxonomy" id="3775"/>
    <lineage>
        <taxon>Eukaryota</taxon>
        <taxon>Viridiplantae</taxon>
        <taxon>Streptophyta</taxon>
        <taxon>Embryophyta</taxon>
        <taxon>Tracheophyta</taxon>
        <taxon>Spermatophyta</taxon>
        <taxon>Magnoliopsida</taxon>
        <taxon>eudicotyledons</taxon>
        <taxon>Gunneridae</taxon>
        <taxon>Pentapetalae</taxon>
        <taxon>rosids</taxon>
        <taxon>fabids</taxon>
        <taxon>Oxalidales</taxon>
        <taxon>Cephalotaceae</taxon>
        <taxon>Cephalotus</taxon>
    </lineage>
</organism>
<keyword evidence="3" id="KW-1185">Reference proteome</keyword>
<reference evidence="3" key="1">
    <citation type="submission" date="2016-04" db="EMBL/GenBank/DDBJ databases">
        <title>Cephalotus genome sequencing.</title>
        <authorList>
            <person name="Fukushima K."/>
            <person name="Hasebe M."/>
            <person name="Fang X."/>
        </authorList>
    </citation>
    <scope>NUCLEOTIDE SEQUENCE [LARGE SCALE GENOMIC DNA]</scope>
    <source>
        <strain evidence="3">cv. St1</strain>
    </source>
</reference>
<comment type="caution">
    <text evidence="2">The sequence shown here is derived from an EMBL/GenBank/DDBJ whole genome shotgun (WGS) entry which is preliminary data.</text>
</comment>
<gene>
    <name evidence="2" type="ORF">CFOL_v3_26797</name>
</gene>
<dbReference type="InParanoid" id="A0A1Q3CSX2"/>
<sequence length="187" mass="21230">MANSSSIVYVDGGKNNSHEASNKRTSFVLTGQNYLPWSQAVTIALRGCSKLGYVNGNIPTPVVDDSQYVDWEANDNLVMTWLFNSMDPAIYEIFAYSETSTELWNSLKNMYGHDDNSSLIFEIQQKISNMTQTPDQSFTEHFGNLKKKGMSLTSIILLLLLWKNILNVKSKTKFFNYLLASNLNMRM</sequence>
<dbReference type="PANTHER" id="PTHR37610:SF40">
    <property type="entry name" value="OS01G0909600 PROTEIN"/>
    <property type="match status" value="1"/>
</dbReference>
<dbReference type="EMBL" id="BDDD01002860">
    <property type="protein sequence ID" value="GAV83349.1"/>
    <property type="molecule type" value="Genomic_DNA"/>
</dbReference>
<feature type="domain" description="Retrotransposon Copia-like N-terminal" evidence="1">
    <location>
        <begin position="25"/>
        <end position="61"/>
    </location>
</feature>
<evidence type="ECO:0000259" key="1">
    <source>
        <dbReference type="Pfam" id="PF14244"/>
    </source>
</evidence>
<name>A0A1Q3CSX2_CEPFO</name>
<accession>A0A1Q3CSX2</accession>
<dbReference type="AlphaFoldDB" id="A0A1Q3CSX2"/>
<evidence type="ECO:0000313" key="3">
    <source>
        <dbReference type="Proteomes" id="UP000187406"/>
    </source>
</evidence>
<proteinExistence type="predicted"/>
<dbReference type="Pfam" id="PF14244">
    <property type="entry name" value="Retrotran_gag_3"/>
    <property type="match status" value="1"/>
</dbReference>
<evidence type="ECO:0000313" key="2">
    <source>
        <dbReference type="EMBL" id="GAV83349.1"/>
    </source>
</evidence>
<protein>
    <submittedName>
        <fullName evidence="2">UBN2_3 domain-containing protein</fullName>
    </submittedName>
</protein>
<dbReference type="PANTHER" id="PTHR37610">
    <property type="entry name" value="CCHC-TYPE DOMAIN-CONTAINING PROTEIN"/>
    <property type="match status" value="1"/>
</dbReference>
<dbReference type="OrthoDB" id="1937545at2759"/>
<dbReference type="InterPro" id="IPR029472">
    <property type="entry name" value="Copia-like_N"/>
</dbReference>
<dbReference type="Proteomes" id="UP000187406">
    <property type="component" value="Unassembled WGS sequence"/>
</dbReference>